<dbReference type="PANTHER" id="PTHR10057">
    <property type="entry name" value="PERIPHERAL-TYPE BENZODIAZEPINE RECEPTOR"/>
    <property type="match status" value="1"/>
</dbReference>
<evidence type="ECO:0000256" key="5">
    <source>
        <dbReference type="ARBA" id="ARBA00023136"/>
    </source>
</evidence>
<dbReference type="CDD" id="cd15904">
    <property type="entry name" value="TSPO_MBR"/>
    <property type="match status" value="1"/>
</dbReference>
<keyword evidence="3 8" id="KW-0812">Transmembrane</keyword>
<feature type="coiled-coil region" evidence="6">
    <location>
        <begin position="130"/>
        <end position="157"/>
    </location>
</feature>
<organism evidence="9">
    <name type="scientific">Lygus hesperus</name>
    <name type="common">Western plant bug</name>
    <dbReference type="NCBI Taxonomy" id="30085"/>
    <lineage>
        <taxon>Eukaryota</taxon>
        <taxon>Metazoa</taxon>
        <taxon>Ecdysozoa</taxon>
        <taxon>Arthropoda</taxon>
        <taxon>Hexapoda</taxon>
        <taxon>Insecta</taxon>
        <taxon>Pterygota</taxon>
        <taxon>Neoptera</taxon>
        <taxon>Paraneoptera</taxon>
        <taxon>Hemiptera</taxon>
        <taxon>Heteroptera</taxon>
        <taxon>Panheteroptera</taxon>
        <taxon>Cimicomorpha</taxon>
        <taxon>Miridae</taxon>
        <taxon>Mirini</taxon>
        <taxon>Lygus</taxon>
    </lineage>
</organism>
<dbReference type="Pfam" id="PF03073">
    <property type="entry name" value="TspO_MBR"/>
    <property type="match status" value="1"/>
</dbReference>
<reference evidence="10" key="3">
    <citation type="submission" date="2014-09" db="EMBL/GenBank/DDBJ databases">
        <authorList>
            <person name="Magalhaes I.L.F."/>
            <person name="Oliveira U."/>
            <person name="Santos F.R."/>
            <person name="Vidigal T.H.D.A."/>
            <person name="Brescovit A.D."/>
            <person name="Santos A.J."/>
        </authorList>
    </citation>
    <scope>NUCLEOTIDE SEQUENCE</scope>
</reference>
<feature type="coiled-coil region" evidence="6">
    <location>
        <begin position="69"/>
        <end position="96"/>
    </location>
</feature>
<dbReference type="Gene3D" id="1.20.1260.100">
    <property type="entry name" value="TspO/MBR protein"/>
    <property type="match status" value="1"/>
</dbReference>
<evidence type="ECO:0000313" key="10">
    <source>
        <dbReference type="EMBL" id="JAG60406.1"/>
    </source>
</evidence>
<comment type="similarity">
    <text evidence="2">Belongs to the TspO/BZRP family.</text>
</comment>
<dbReference type="AlphaFoldDB" id="A0A0A9YIG3"/>
<name>A0A0A9YIG3_LYGHE</name>
<reference evidence="9" key="2">
    <citation type="submission" date="2014-07" db="EMBL/GenBank/DDBJ databases">
        <authorList>
            <person name="Hull J."/>
        </authorList>
    </citation>
    <scope>NUCLEOTIDE SEQUENCE</scope>
</reference>
<evidence type="ECO:0000313" key="9">
    <source>
        <dbReference type="EMBL" id="JAG31411.1"/>
    </source>
</evidence>
<dbReference type="GO" id="GO:0033013">
    <property type="term" value="P:tetrapyrrole metabolic process"/>
    <property type="evidence" value="ECO:0007669"/>
    <property type="project" value="UniProtKB-ARBA"/>
</dbReference>
<dbReference type="InterPro" id="IPR004307">
    <property type="entry name" value="TspO_MBR"/>
</dbReference>
<gene>
    <name evidence="9" type="primary">Tspo_12</name>
    <name evidence="9" type="ORF">CM83_99036</name>
</gene>
<proteinExistence type="inferred from homology"/>
<reference evidence="9" key="1">
    <citation type="journal article" date="2014" name="PLoS ONE">
        <title>Transcriptome-Based Identification of ABC Transporters in the Western Tarnished Plant Bug Lygus hesperus.</title>
        <authorList>
            <person name="Hull J.J."/>
            <person name="Chaney K."/>
            <person name="Geib S.M."/>
            <person name="Fabrick J.A."/>
            <person name="Brent C.S."/>
            <person name="Walsh D."/>
            <person name="Lavine L.C."/>
        </authorList>
    </citation>
    <scope>NUCLEOTIDE SEQUENCE</scope>
</reference>
<evidence type="ECO:0000256" key="6">
    <source>
        <dbReference type="SAM" id="Coils"/>
    </source>
</evidence>
<keyword evidence="6" id="KW-0175">Coiled coil</keyword>
<evidence type="ECO:0000256" key="2">
    <source>
        <dbReference type="ARBA" id="ARBA00007524"/>
    </source>
</evidence>
<keyword evidence="5 8" id="KW-0472">Membrane</keyword>
<evidence type="ECO:0000256" key="3">
    <source>
        <dbReference type="ARBA" id="ARBA00022692"/>
    </source>
</evidence>
<keyword evidence="4 8" id="KW-1133">Transmembrane helix</keyword>
<dbReference type="PANTHER" id="PTHR10057:SF0">
    <property type="entry name" value="TRANSLOCATOR PROTEIN"/>
    <property type="match status" value="1"/>
</dbReference>
<feature type="region of interest" description="Disordered" evidence="7">
    <location>
        <begin position="104"/>
        <end position="129"/>
    </location>
</feature>
<dbReference type="InterPro" id="IPR038330">
    <property type="entry name" value="TspO/MBR-related_sf"/>
</dbReference>
<evidence type="ECO:0000256" key="7">
    <source>
        <dbReference type="SAM" id="MobiDB-lite"/>
    </source>
</evidence>
<feature type="transmembrane region" description="Helical" evidence="8">
    <location>
        <begin position="210"/>
        <end position="227"/>
    </location>
</feature>
<evidence type="ECO:0000256" key="8">
    <source>
        <dbReference type="SAM" id="Phobius"/>
    </source>
</evidence>
<evidence type="ECO:0000256" key="1">
    <source>
        <dbReference type="ARBA" id="ARBA00004141"/>
    </source>
</evidence>
<dbReference type="EMBL" id="GBRD01005415">
    <property type="protein sequence ID" value="JAG60406.1"/>
    <property type="molecule type" value="Transcribed_RNA"/>
</dbReference>
<dbReference type="GO" id="GO:0005741">
    <property type="term" value="C:mitochondrial outer membrane"/>
    <property type="evidence" value="ECO:0007669"/>
    <property type="project" value="TreeGrafter"/>
</dbReference>
<protein>
    <submittedName>
        <fullName evidence="9">Translocator protein</fullName>
    </submittedName>
</protein>
<accession>A0A0A9YIG3</accession>
<evidence type="ECO:0000256" key="4">
    <source>
        <dbReference type="ARBA" id="ARBA00022989"/>
    </source>
</evidence>
<feature type="transmembrane region" description="Helical" evidence="8">
    <location>
        <begin position="182"/>
        <end position="201"/>
    </location>
</feature>
<comment type="subcellular location">
    <subcellularLocation>
        <location evidence="1">Membrane</location>
        <topology evidence="1">Multi-pass membrane protein</topology>
    </subcellularLocation>
</comment>
<feature type="transmembrane region" description="Helical" evidence="8">
    <location>
        <begin position="239"/>
        <end position="259"/>
    </location>
</feature>
<sequence length="313" mass="35650">MDTAQEEVFGSVQSIVSQALKAMPATFLPIYGFWATTLPYMKKYASWYRSTSKPSSLEELADTGLLRGLIKTDKQIVELTSEIRFLERKLDGYRTMKKGIEIGERRSRPLTPTGVRRIRDESPAQEEKQKQKLLDVLKAKKDKLARATAQAQDVSNSIMSCRYETVENQEEGRPEEFTLPKIYWIMTATNVGVGLASYLVWEGAGGFEEASLPLTLYAAQLALYWTYYPVLFHFGSYEWSLIHISLATLASVITTIQFTKVSDSAGLLMMPYLFYMAYSVHHNYTVGVEECNRRQMTHKVAQLLRRYSTDSAH</sequence>
<dbReference type="EMBL" id="GBHO01012193">
    <property type="protein sequence ID" value="JAG31411.1"/>
    <property type="molecule type" value="Transcribed_RNA"/>
</dbReference>
<feature type="compositionally biased region" description="Basic and acidic residues" evidence="7">
    <location>
        <begin position="117"/>
        <end position="129"/>
    </location>
</feature>